<reference evidence="2 3" key="1">
    <citation type="submission" date="2019-03" db="EMBL/GenBank/DDBJ databases">
        <title>Genomic Encyclopedia of Type Strains, Phase IV (KMG-IV): sequencing the most valuable type-strain genomes for metagenomic binning, comparative biology and taxonomic classification.</title>
        <authorList>
            <person name="Goeker M."/>
        </authorList>
    </citation>
    <scope>NUCLEOTIDE SEQUENCE [LARGE SCALE GENOMIC DNA]</scope>
    <source>
        <strain evidence="2 3">DSM 21667</strain>
    </source>
</reference>
<gene>
    <name evidence="2" type="ORF">DFR29_102353</name>
</gene>
<dbReference type="Proteomes" id="UP000295293">
    <property type="component" value="Unassembled WGS sequence"/>
</dbReference>
<organism evidence="2 3">
    <name type="scientific">Tahibacter aquaticus</name>
    <dbReference type="NCBI Taxonomy" id="520092"/>
    <lineage>
        <taxon>Bacteria</taxon>
        <taxon>Pseudomonadati</taxon>
        <taxon>Pseudomonadota</taxon>
        <taxon>Gammaproteobacteria</taxon>
        <taxon>Lysobacterales</taxon>
        <taxon>Rhodanobacteraceae</taxon>
        <taxon>Tahibacter</taxon>
    </lineage>
</organism>
<name>A0A4R6Z7C4_9GAMM</name>
<comment type="caution">
    <text evidence="2">The sequence shown here is derived from an EMBL/GenBank/DDBJ whole genome shotgun (WGS) entry which is preliminary data.</text>
</comment>
<dbReference type="InterPro" id="IPR014917">
    <property type="entry name" value="DUF1800"/>
</dbReference>
<protein>
    <submittedName>
        <fullName evidence="2">Uncharacterized protein (DUF1800 family)</fullName>
    </submittedName>
</protein>
<dbReference type="AlphaFoldDB" id="A0A4R6Z7C4"/>
<dbReference type="OrthoDB" id="9772295at2"/>
<keyword evidence="3" id="KW-1185">Reference proteome</keyword>
<feature type="chain" id="PRO_5020386114" evidence="1">
    <location>
        <begin position="24"/>
        <end position="573"/>
    </location>
</feature>
<proteinExistence type="predicted"/>
<evidence type="ECO:0000256" key="1">
    <source>
        <dbReference type="SAM" id="SignalP"/>
    </source>
</evidence>
<evidence type="ECO:0000313" key="2">
    <source>
        <dbReference type="EMBL" id="TDR47693.1"/>
    </source>
</evidence>
<dbReference type="Pfam" id="PF08811">
    <property type="entry name" value="DUF1800"/>
    <property type="match status" value="1"/>
</dbReference>
<dbReference type="PANTHER" id="PTHR43737:SF1">
    <property type="entry name" value="DUF1501 DOMAIN-CONTAINING PROTEIN"/>
    <property type="match status" value="1"/>
</dbReference>
<feature type="signal peptide" evidence="1">
    <location>
        <begin position="1"/>
        <end position="23"/>
    </location>
</feature>
<evidence type="ECO:0000313" key="3">
    <source>
        <dbReference type="Proteomes" id="UP000295293"/>
    </source>
</evidence>
<dbReference type="EMBL" id="SNZH01000002">
    <property type="protein sequence ID" value="TDR47693.1"/>
    <property type="molecule type" value="Genomic_DNA"/>
</dbReference>
<dbReference type="PANTHER" id="PTHR43737">
    <property type="entry name" value="BLL7424 PROTEIN"/>
    <property type="match status" value="1"/>
</dbReference>
<accession>A0A4R6Z7C4</accession>
<sequence>MRALLYRLALASLAVLLPPLLQAQSQDLVFRDRFDASDRPATRGEAARFLTQATFGPSDPQIDSLAAGSYAGWLAQQRALPPSLVLPYMRAQSGTTDPLQAIPFHVYRQAWFVRVLGAPDQLRQRVAFALSEILVVSERGNGLDNDGLALGAYYDILLRNALGNYRQLLEEVTLSPAMGRYLSMYRNRKPDPANNIQSDENYAREVMQLFSIGLVKLNRDGSPVLAGGQAVPTYDGDVVRGFARVFTGWACHCGAGQPCPADPFPVEPFTCSTEHEMVPYEAYHDRNEKRLLDGAVLPAGRDARPELEQALDLLFNHPNVAPFIARQLIQRLVSSNPSPAYIARVAAVFDNNGQGVRGDLGATVQAILLDDEARRGPRSLPSTFGKVREPLLRLTALWRAFDVEWENDELFPDDREIHESHNQSPLLSPSVFNFFSPTYSPGGALVQNALVAPEMQIVTANFAIRLANDVSNRVFWGYRGGPMDEFDDRVRLVLLDRWVQLLQPVAGGNEAPPGAVDRLIDRCADLLLGGELTPALRQRIRSRVLALPPDEPLRRVQNAIYLIATSPEFAVQR</sequence>
<keyword evidence="1" id="KW-0732">Signal</keyword>
<dbReference type="RefSeq" id="WP_133817406.1">
    <property type="nucleotide sequence ID" value="NZ_SNZH01000002.1"/>
</dbReference>